<protein>
    <recommendedName>
        <fullName evidence="4">DUF4136 domain-containing protein</fullName>
    </recommendedName>
</protein>
<evidence type="ECO:0008006" key="4">
    <source>
        <dbReference type="Google" id="ProtNLM"/>
    </source>
</evidence>
<dbReference type="AlphaFoldDB" id="A0A545TGD5"/>
<evidence type="ECO:0000256" key="1">
    <source>
        <dbReference type="SAM" id="SignalP"/>
    </source>
</evidence>
<dbReference type="Proteomes" id="UP000315252">
    <property type="component" value="Unassembled WGS sequence"/>
</dbReference>
<feature type="chain" id="PRO_5021831599" description="DUF4136 domain-containing protein" evidence="1">
    <location>
        <begin position="19"/>
        <end position="178"/>
    </location>
</feature>
<gene>
    <name evidence="2" type="ORF">FKG95_21990</name>
</gene>
<keyword evidence="3" id="KW-1185">Reference proteome</keyword>
<name>A0A545TGD5_9PROT</name>
<proteinExistence type="predicted"/>
<evidence type="ECO:0000313" key="3">
    <source>
        <dbReference type="Proteomes" id="UP000315252"/>
    </source>
</evidence>
<dbReference type="RefSeq" id="WP_142898567.1">
    <property type="nucleotide sequence ID" value="NZ_ML660059.1"/>
</dbReference>
<accession>A0A545TGD5</accession>
<sequence>MLVVLVASSLVLAGCSTATPYGPALDGKGYSELQTESDRFRVSFSGNSLTPRETVETYLLYRAAEITLQRGYDHFRMVDQDLESTTNYYNTFDAAPGYYGFYGRRSLRHRHGFGGLSYSYSTVTSRPVTSYQAIANIIVFSENKPVRTMPENDDRTYNARDVIKRLEPLIVRPEPEAD</sequence>
<dbReference type="NCBIfam" id="NF047637">
    <property type="entry name" value="lipo_CC0125"/>
    <property type="match status" value="1"/>
</dbReference>
<dbReference type="EMBL" id="VHSH01000008">
    <property type="protein sequence ID" value="TQV76304.1"/>
    <property type="molecule type" value="Genomic_DNA"/>
</dbReference>
<organism evidence="2 3">
    <name type="scientific">Denitrobaculum tricleocarpae</name>
    <dbReference type="NCBI Taxonomy" id="2591009"/>
    <lineage>
        <taxon>Bacteria</taxon>
        <taxon>Pseudomonadati</taxon>
        <taxon>Pseudomonadota</taxon>
        <taxon>Alphaproteobacteria</taxon>
        <taxon>Rhodospirillales</taxon>
        <taxon>Rhodospirillaceae</taxon>
        <taxon>Denitrobaculum</taxon>
    </lineage>
</organism>
<comment type="caution">
    <text evidence="2">The sequence shown here is derived from an EMBL/GenBank/DDBJ whole genome shotgun (WGS) entry which is preliminary data.</text>
</comment>
<dbReference type="OrthoDB" id="7172943at2"/>
<keyword evidence="1" id="KW-0732">Signal</keyword>
<feature type="signal peptide" evidence="1">
    <location>
        <begin position="1"/>
        <end position="18"/>
    </location>
</feature>
<reference evidence="2 3" key="1">
    <citation type="submission" date="2019-06" db="EMBL/GenBank/DDBJ databases">
        <title>Whole genome sequence for Rhodospirillaceae sp. R148.</title>
        <authorList>
            <person name="Wang G."/>
        </authorList>
    </citation>
    <scope>NUCLEOTIDE SEQUENCE [LARGE SCALE GENOMIC DNA]</scope>
    <source>
        <strain evidence="2 3">R148</strain>
    </source>
</reference>
<evidence type="ECO:0000313" key="2">
    <source>
        <dbReference type="EMBL" id="TQV76304.1"/>
    </source>
</evidence>